<keyword evidence="2" id="KW-1185">Reference proteome</keyword>
<protein>
    <submittedName>
        <fullName evidence="1">Uncharacterized protein</fullName>
    </submittedName>
</protein>
<sequence>MLLTNQKTINYENLLTPIRGYDFLIFVSANVAGFVAELQLKFQL</sequence>
<gene>
    <name evidence="1" type="ORF">FLJC2902T_11350</name>
</gene>
<dbReference type="EMBL" id="AVGG01000003">
    <property type="protein sequence ID" value="ESU29096.1"/>
    <property type="molecule type" value="Genomic_DNA"/>
</dbReference>
<organism evidence="1 2">
    <name type="scientific">Flavobacterium limnosediminis JC2902</name>
    <dbReference type="NCBI Taxonomy" id="1341181"/>
    <lineage>
        <taxon>Bacteria</taxon>
        <taxon>Pseudomonadati</taxon>
        <taxon>Bacteroidota</taxon>
        <taxon>Flavobacteriia</taxon>
        <taxon>Flavobacteriales</taxon>
        <taxon>Flavobacteriaceae</taxon>
        <taxon>Flavobacterium</taxon>
    </lineage>
</organism>
<evidence type="ECO:0000313" key="2">
    <source>
        <dbReference type="Proteomes" id="UP000018004"/>
    </source>
</evidence>
<dbReference type="PATRIC" id="fig|1341181.4.peg.1125"/>
<name>V6SR25_9FLAO</name>
<proteinExistence type="predicted"/>
<comment type="caution">
    <text evidence="1">The sequence shown here is derived from an EMBL/GenBank/DDBJ whole genome shotgun (WGS) entry which is preliminary data.</text>
</comment>
<dbReference type="Proteomes" id="UP000018004">
    <property type="component" value="Unassembled WGS sequence"/>
</dbReference>
<dbReference type="AlphaFoldDB" id="V6SR25"/>
<accession>V6SR25</accession>
<evidence type="ECO:0000313" key="1">
    <source>
        <dbReference type="EMBL" id="ESU29096.1"/>
    </source>
</evidence>
<reference evidence="1 2" key="1">
    <citation type="submission" date="2013-08" db="EMBL/GenBank/DDBJ databases">
        <title>Flavobacterium limnosediminis JC2902 genome sequencing.</title>
        <authorList>
            <person name="Lee K."/>
            <person name="Yi H."/>
            <person name="Park S."/>
            <person name="Chun J."/>
        </authorList>
    </citation>
    <scope>NUCLEOTIDE SEQUENCE [LARGE SCALE GENOMIC DNA]</scope>
    <source>
        <strain evidence="1 2">JC2902</strain>
    </source>
</reference>